<evidence type="ECO:0000313" key="3">
    <source>
        <dbReference type="Proteomes" id="UP000198211"/>
    </source>
</evidence>
<proteinExistence type="predicted"/>
<dbReference type="OrthoDB" id="122071at2759"/>
<organism evidence="2 3">
    <name type="scientific">Phytophthora megakarya</name>
    <dbReference type="NCBI Taxonomy" id="4795"/>
    <lineage>
        <taxon>Eukaryota</taxon>
        <taxon>Sar</taxon>
        <taxon>Stramenopiles</taxon>
        <taxon>Oomycota</taxon>
        <taxon>Peronosporomycetes</taxon>
        <taxon>Peronosporales</taxon>
        <taxon>Peronosporaceae</taxon>
        <taxon>Phytophthora</taxon>
    </lineage>
</organism>
<feature type="region of interest" description="Disordered" evidence="1">
    <location>
        <begin position="148"/>
        <end position="182"/>
    </location>
</feature>
<name>A0A225WMP6_9STRA</name>
<accession>A0A225WMP6</accession>
<gene>
    <name evidence="2" type="ORF">PHMEG_0007785</name>
</gene>
<keyword evidence="3" id="KW-1185">Reference proteome</keyword>
<dbReference type="EMBL" id="NBNE01000631">
    <property type="protein sequence ID" value="OWZ18170.1"/>
    <property type="molecule type" value="Genomic_DNA"/>
</dbReference>
<evidence type="ECO:0008006" key="4">
    <source>
        <dbReference type="Google" id="ProtNLM"/>
    </source>
</evidence>
<sequence>MDFDMNCSDHARGSTHDITMFKRNKEFHFSKTKKHSDEEILVDDGQLHDKYPHEWAILADKGYQGAAEALRVIVENFFGRRTILWRICSDKVRWAELMYDSIFRLSVALTNYHIGLNPLRDDARHYYMYQYQHRLLEIGADIREKRRCAQEKHRSKKRRRMESTLDDYGSEGDASQDSQGSKKYQYHYHDVFNANNLLKFSTKHNS</sequence>
<dbReference type="Proteomes" id="UP000198211">
    <property type="component" value="Unassembled WGS sequence"/>
</dbReference>
<protein>
    <recommendedName>
        <fullName evidence="4">DDE Tnp4 domain-containing protein</fullName>
    </recommendedName>
</protein>
<reference evidence="3" key="1">
    <citation type="submission" date="2017-03" db="EMBL/GenBank/DDBJ databases">
        <title>Phytopthora megakarya and P. palmivora, two closely related causual agents of cacao black pod achieved similar genome size and gene model numbers by different mechanisms.</title>
        <authorList>
            <person name="Ali S."/>
            <person name="Shao J."/>
            <person name="Larry D.J."/>
            <person name="Kronmiller B."/>
            <person name="Shen D."/>
            <person name="Strem M.D."/>
            <person name="Melnick R.L."/>
            <person name="Guiltinan M.J."/>
            <person name="Tyler B.M."/>
            <person name="Meinhardt L.W."/>
            <person name="Bailey B.A."/>
        </authorList>
    </citation>
    <scope>NUCLEOTIDE SEQUENCE [LARGE SCALE GENOMIC DNA]</scope>
    <source>
        <strain evidence="3">zdho120</strain>
    </source>
</reference>
<evidence type="ECO:0000313" key="2">
    <source>
        <dbReference type="EMBL" id="OWZ18170.1"/>
    </source>
</evidence>
<feature type="compositionally biased region" description="Polar residues" evidence="1">
    <location>
        <begin position="173"/>
        <end position="182"/>
    </location>
</feature>
<comment type="caution">
    <text evidence="2">The sequence shown here is derived from an EMBL/GenBank/DDBJ whole genome shotgun (WGS) entry which is preliminary data.</text>
</comment>
<evidence type="ECO:0000256" key="1">
    <source>
        <dbReference type="SAM" id="MobiDB-lite"/>
    </source>
</evidence>
<dbReference type="AlphaFoldDB" id="A0A225WMP6"/>